<evidence type="ECO:0000313" key="5">
    <source>
        <dbReference type="EMBL" id="RDY33287.1"/>
    </source>
</evidence>
<evidence type="ECO:0000259" key="4">
    <source>
        <dbReference type="Pfam" id="PF01156"/>
    </source>
</evidence>
<dbReference type="PANTHER" id="PTHR12304:SF4">
    <property type="entry name" value="URIDINE NUCLEOSIDASE"/>
    <property type="match status" value="1"/>
</dbReference>
<protein>
    <submittedName>
        <fullName evidence="5">Nucleoside hydrolase</fullName>
    </submittedName>
</protein>
<dbReference type="Gene3D" id="3.90.245.10">
    <property type="entry name" value="Ribonucleoside hydrolase-like"/>
    <property type="match status" value="1"/>
</dbReference>
<keyword evidence="3" id="KW-0472">Membrane</keyword>
<dbReference type="Proteomes" id="UP000216411">
    <property type="component" value="Unassembled WGS sequence"/>
</dbReference>
<dbReference type="AlphaFoldDB" id="A0A371JKP1"/>
<accession>A0A371JKP1</accession>
<gene>
    <name evidence="5" type="ORF">CG710_001830</name>
</gene>
<comment type="caution">
    <text evidence="5">The sequence shown here is derived from an EMBL/GenBank/DDBJ whole genome shotgun (WGS) entry which is preliminary data.</text>
</comment>
<keyword evidence="1 5" id="KW-0378">Hydrolase</keyword>
<feature type="transmembrane region" description="Helical" evidence="3">
    <location>
        <begin position="128"/>
        <end position="145"/>
    </location>
</feature>
<dbReference type="InterPro" id="IPR036452">
    <property type="entry name" value="Ribo_hydro-like"/>
</dbReference>
<evidence type="ECO:0000256" key="1">
    <source>
        <dbReference type="ARBA" id="ARBA00022801"/>
    </source>
</evidence>
<dbReference type="GO" id="GO:0006152">
    <property type="term" value="P:purine nucleoside catabolic process"/>
    <property type="evidence" value="ECO:0007669"/>
    <property type="project" value="TreeGrafter"/>
</dbReference>
<evidence type="ECO:0000256" key="2">
    <source>
        <dbReference type="ARBA" id="ARBA00023295"/>
    </source>
</evidence>
<dbReference type="GO" id="GO:0008477">
    <property type="term" value="F:purine nucleosidase activity"/>
    <property type="evidence" value="ECO:0007669"/>
    <property type="project" value="TreeGrafter"/>
</dbReference>
<organism evidence="5 6">
    <name type="scientific">Lachnotalea glycerini</name>
    <dbReference type="NCBI Taxonomy" id="1763509"/>
    <lineage>
        <taxon>Bacteria</taxon>
        <taxon>Bacillati</taxon>
        <taxon>Bacillota</taxon>
        <taxon>Clostridia</taxon>
        <taxon>Lachnospirales</taxon>
        <taxon>Lachnospiraceae</taxon>
        <taxon>Lachnotalea</taxon>
    </lineage>
</organism>
<dbReference type="OrthoDB" id="2530052at2"/>
<keyword evidence="2" id="KW-0326">Glycosidase</keyword>
<keyword evidence="6" id="KW-1185">Reference proteome</keyword>
<dbReference type="PANTHER" id="PTHR12304">
    <property type="entry name" value="INOSINE-URIDINE PREFERRING NUCLEOSIDE HYDROLASE"/>
    <property type="match status" value="1"/>
</dbReference>
<reference evidence="5 6" key="1">
    <citation type="journal article" date="2017" name="Genome Announc.">
        <title>Draft Genome Sequence of a Sporulating and Motile Strain of Lachnotalea glycerini Isolated from Water in Quebec City, Canada.</title>
        <authorList>
            <person name="Maheux A.F."/>
            <person name="Boudreau D.K."/>
            <person name="Berube E."/>
            <person name="Boissinot M."/>
            <person name="Raymond F."/>
            <person name="Brodeur S."/>
            <person name="Corbeil J."/>
            <person name="Isabel S."/>
            <person name="Omar R.F."/>
            <person name="Bergeron M.G."/>
        </authorList>
    </citation>
    <scope>NUCLEOTIDE SEQUENCE [LARGE SCALE GENOMIC DNA]</scope>
    <source>
        <strain evidence="5 6">CCRI-19302</strain>
    </source>
</reference>
<dbReference type="RefSeq" id="WP_094379765.1">
    <property type="nucleotide sequence ID" value="NZ_NOKA02000001.1"/>
</dbReference>
<proteinExistence type="predicted"/>
<dbReference type="Pfam" id="PF01156">
    <property type="entry name" value="IU_nuc_hydro"/>
    <property type="match status" value="1"/>
</dbReference>
<dbReference type="InterPro" id="IPR001910">
    <property type="entry name" value="Inosine/uridine_hydrolase_dom"/>
</dbReference>
<dbReference type="GO" id="GO:0005829">
    <property type="term" value="C:cytosol"/>
    <property type="evidence" value="ECO:0007669"/>
    <property type="project" value="TreeGrafter"/>
</dbReference>
<evidence type="ECO:0000313" key="6">
    <source>
        <dbReference type="Proteomes" id="UP000216411"/>
    </source>
</evidence>
<feature type="domain" description="Inosine/uridine-preferring nucleoside hydrolase" evidence="4">
    <location>
        <begin position="25"/>
        <end position="321"/>
    </location>
</feature>
<keyword evidence="3" id="KW-0812">Transmembrane</keyword>
<dbReference type="InterPro" id="IPR023186">
    <property type="entry name" value="IUNH"/>
</dbReference>
<keyword evidence="3" id="KW-1133">Transmembrane helix</keyword>
<evidence type="ECO:0000256" key="3">
    <source>
        <dbReference type="SAM" id="Phobius"/>
    </source>
</evidence>
<name>A0A371JKP1_9FIRM</name>
<dbReference type="EMBL" id="NOKA02000001">
    <property type="protein sequence ID" value="RDY33287.1"/>
    <property type="molecule type" value="Genomic_DNA"/>
</dbReference>
<sequence length="336" mass="38085">MIYPKLNDEKRIELLNPPQKKLRMVLDTDTYNEADDQFALAYALRSVEKLEVEAVYAAPFFNGRVKSPKEGMEKSYDEILKIYQLTNEASDGKVFHGSDCFLTDKETPVISEAALDLVKRVKSSSKPLYVLAIAAITNVASAILIDPSIINNMVVVWLGGHPHFWKHTWEFNLKGDIKAAQVIFDSGVALIQIPCMGVASGLMTTDYELNHYLKGKSVIGTYLADTVCNFAKDESFFKEYNSIVDQYLEGTADYPDDLCGINDYSVEKYAYSKIIWDIATVGYVVNPNWVHSVMTTTPIITDDAHWKFDENRHPMRVCTYIKRDCVFGDLFYKLSK</sequence>
<dbReference type="SUPFAM" id="SSF53590">
    <property type="entry name" value="Nucleoside hydrolase"/>
    <property type="match status" value="1"/>
</dbReference>